<reference evidence="11" key="1">
    <citation type="submission" date="2019-08" db="EMBL/GenBank/DDBJ databases">
        <title>The genome of the North American firefly Photinus pyralis.</title>
        <authorList>
            <consortium name="Photinus pyralis genome working group"/>
            <person name="Fallon T.R."/>
            <person name="Sander Lower S.E."/>
            <person name="Weng J.-K."/>
        </authorList>
    </citation>
    <scope>NUCLEOTIDE SEQUENCE</scope>
    <source>
        <strain evidence="11">TRF0915ILg1</strain>
        <tissue evidence="11">Whole body</tissue>
    </source>
</reference>
<evidence type="ECO:0000256" key="5">
    <source>
        <dbReference type="ARBA" id="ARBA00023136"/>
    </source>
</evidence>
<keyword evidence="5" id="KW-0472">Membrane</keyword>
<proteinExistence type="predicted"/>
<dbReference type="InterPro" id="IPR006571">
    <property type="entry name" value="TLDc_dom"/>
</dbReference>
<dbReference type="Pfam" id="PF07534">
    <property type="entry name" value="TLD"/>
    <property type="match status" value="1"/>
</dbReference>
<protein>
    <recommendedName>
        <fullName evidence="7">MTOR-associated protein MEAK7</fullName>
    </recommendedName>
    <alternativeName>
        <fullName evidence="9">TBC/LysM-associated domain-containing protein 1</fullName>
    </alternativeName>
    <alternativeName>
        <fullName evidence="8">TLD domain-containing protein 1</fullName>
    </alternativeName>
</protein>
<dbReference type="PANTHER" id="PTHR23354">
    <property type="entry name" value="NUCLEOLAR PROTEIN 7/ESTROGEN RECEPTOR COACTIVATOR-RELATED"/>
    <property type="match status" value="1"/>
</dbReference>
<sequence>MGLNSSKRLAAKCSFLSKDEQVIVSNSFRLASKNSEKIKEEELTKLWGSQMDARLLQYINNYLFGKGDTRSQTVDLERFAELFVYCTRGTVDEKLKVLLQSLGRSDTESDDVPYILVKEYVESIVSSYMKIQKLANTKQFKSWHSRGCFISPQNVQRLAESLAYQLATGDCITRRALEVWLQGSTVFGQLLLFVFTHLYSISHREKQIQSERASIAHHPSEETATINARKERSLVPFCKGLDLIPSYPSLLDLNQLVFINAHLPQQYQLEWRFLFSSEIHGESFSTLIGRIVNQGPSVLVVEDRNGHMFGGFAPASWLLGPKFYGDDSSFLFTLAPKMRVFPSTGYNQHFQYLNLHQQTMPNGLAMGGQHGYCGLWLDHEYGKGHTSETCTTYSGYSQMSYSKEFQYRHLEVWGLGAPPPTPQERGERVGMSVLEGNQESKTMLKMAGRTIHSEGFRETDSAN</sequence>
<dbReference type="AlphaFoldDB" id="A0A8K0G8F2"/>
<evidence type="ECO:0000259" key="10">
    <source>
        <dbReference type="PROSITE" id="PS51886"/>
    </source>
</evidence>
<feature type="domain" description="TLDc" evidence="10">
    <location>
        <begin position="249"/>
        <end position="416"/>
    </location>
</feature>
<dbReference type="OrthoDB" id="289228at2759"/>
<dbReference type="GO" id="GO:0005764">
    <property type="term" value="C:lysosome"/>
    <property type="evidence" value="ECO:0007669"/>
    <property type="project" value="UniProtKB-SubCell"/>
</dbReference>
<evidence type="ECO:0000256" key="8">
    <source>
        <dbReference type="ARBA" id="ARBA00041780"/>
    </source>
</evidence>
<gene>
    <name evidence="11" type="ORF">ILUMI_13701</name>
</gene>
<comment type="subcellular location">
    <subcellularLocation>
        <location evidence="3">Cytoplasm</location>
    </subcellularLocation>
    <subcellularLocation>
        <location evidence="2">Lysosome</location>
    </subcellularLocation>
    <subcellularLocation>
        <location evidence="1">Membrane</location>
    </subcellularLocation>
</comment>
<dbReference type="SMART" id="SM00584">
    <property type="entry name" value="TLDc"/>
    <property type="match status" value="1"/>
</dbReference>
<dbReference type="Proteomes" id="UP000801492">
    <property type="component" value="Unassembled WGS sequence"/>
</dbReference>
<dbReference type="GO" id="GO:0006979">
    <property type="term" value="P:response to oxidative stress"/>
    <property type="evidence" value="ECO:0007669"/>
    <property type="project" value="TreeGrafter"/>
</dbReference>
<keyword evidence="4" id="KW-0963">Cytoplasm</keyword>
<evidence type="ECO:0000256" key="7">
    <source>
        <dbReference type="ARBA" id="ARBA00039594"/>
    </source>
</evidence>
<organism evidence="11 12">
    <name type="scientific">Ignelater luminosus</name>
    <name type="common">Cucubano</name>
    <name type="synonym">Pyrophorus luminosus</name>
    <dbReference type="NCBI Taxonomy" id="2038154"/>
    <lineage>
        <taxon>Eukaryota</taxon>
        <taxon>Metazoa</taxon>
        <taxon>Ecdysozoa</taxon>
        <taxon>Arthropoda</taxon>
        <taxon>Hexapoda</taxon>
        <taxon>Insecta</taxon>
        <taxon>Pterygota</taxon>
        <taxon>Neoptera</taxon>
        <taxon>Endopterygota</taxon>
        <taxon>Coleoptera</taxon>
        <taxon>Polyphaga</taxon>
        <taxon>Elateriformia</taxon>
        <taxon>Elateroidea</taxon>
        <taxon>Elateridae</taxon>
        <taxon>Agrypninae</taxon>
        <taxon>Pyrophorini</taxon>
        <taxon>Ignelater</taxon>
    </lineage>
</organism>
<keyword evidence="12" id="KW-1185">Reference proteome</keyword>
<name>A0A8K0G8F2_IGNLU</name>
<evidence type="ECO:0000313" key="12">
    <source>
        <dbReference type="Proteomes" id="UP000801492"/>
    </source>
</evidence>
<evidence type="ECO:0000313" key="11">
    <source>
        <dbReference type="EMBL" id="KAF2892482.1"/>
    </source>
</evidence>
<evidence type="ECO:0000256" key="1">
    <source>
        <dbReference type="ARBA" id="ARBA00004370"/>
    </source>
</evidence>
<dbReference type="PROSITE" id="PS51886">
    <property type="entry name" value="TLDC"/>
    <property type="match status" value="1"/>
</dbReference>
<keyword evidence="6" id="KW-0458">Lysosome</keyword>
<dbReference type="PANTHER" id="PTHR23354:SF131">
    <property type="entry name" value="MTOR-ASSOCIATED PROTEIN MEAK7"/>
    <property type="match status" value="1"/>
</dbReference>
<evidence type="ECO:0000256" key="2">
    <source>
        <dbReference type="ARBA" id="ARBA00004371"/>
    </source>
</evidence>
<evidence type="ECO:0000256" key="6">
    <source>
        <dbReference type="ARBA" id="ARBA00023228"/>
    </source>
</evidence>
<evidence type="ECO:0000256" key="4">
    <source>
        <dbReference type="ARBA" id="ARBA00022490"/>
    </source>
</evidence>
<dbReference type="GO" id="GO:0016020">
    <property type="term" value="C:membrane"/>
    <property type="evidence" value="ECO:0007669"/>
    <property type="project" value="UniProtKB-SubCell"/>
</dbReference>
<dbReference type="EMBL" id="VTPC01008715">
    <property type="protein sequence ID" value="KAF2892482.1"/>
    <property type="molecule type" value="Genomic_DNA"/>
</dbReference>
<evidence type="ECO:0000256" key="9">
    <source>
        <dbReference type="ARBA" id="ARBA00042134"/>
    </source>
</evidence>
<evidence type="ECO:0000256" key="3">
    <source>
        <dbReference type="ARBA" id="ARBA00004496"/>
    </source>
</evidence>
<dbReference type="GO" id="GO:0005634">
    <property type="term" value="C:nucleus"/>
    <property type="evidence" value="ECO:0007669"/>
    <property type="project" value="TreeGrafter"/>
</dbReference>
<comment type="caution">
    <text evidence="11">The sequence shown here is derived from an EMBL/GenBank/DDBJ whole genome shotgun (WGS) entry which is preliminary data.</text>
</comment>
<accession>A0A8K0G8F2</accession>